<dbReference type="NCBIfam" id="TIGR00254">
    <property type="entry name" value="GGDEF"/>
    <property type="match status" value="1"/>
</dbReference>
<evidence type="ECO:0000256" key="4">
    <source>
        <dbReference type="PROSITE-ProRule" id="PRU00169"/>
    </source>
</evidence>
<sequence length="309" mass="34851">MTFEENRPRTLDDCQVLIVDDQISSLLIMETLLADIAQCHTVSSASAAMEFCATNRPDLVITDVNMPGFSGHELSQKLHLKPETKQIPVIFVTASDDDEEQEQCWAAGGVDFVIKPINATTFRNRVKFHLSHKLKSDLLETLIYTDRLTGAFNRHYLEERLPAIVKDCIRDQQPLSVAIFDIDFFKQYNDEYGHPAGDECLWQLSSAVQNTLMRPMDHLIRIGGEEFMVLLPNTSGAGAKVVCQRLLETIRALNIEHKHTDTGYVTVSIGHSIFSPEQQLPIEQVISQADRHLYQAKAQGRNRFVCSHG</sequence>
<comment type="catalytic activity">
    <reaction evidence="3">
        <text>2 GTP = 3',3'-c-di-GMP + 2 diphosphate</text>
        <dbReference type="Rhea" id="RHEA:24898"/>
        <dbReference type="ChEBI" id="CHEBI:33019"/>
        <dbReference type="ChEBI" id="CHEBI:37565"/>
        <dbReference type="ChEBI" id="CHEBI:58805"/>
        <dbReference type="EC" id="2.7.7.65"/>
    </reaction>
</comment>
<dbReference type="Gene3D" id="3.30.70.270">
    <property type="match status" value="1"/>
</dbReference>
<protein>
    <recommendedName>
        <fullName evidence="2">diguanylate cyclase</fullName>
        <ecNumber evidence="2">2.7.7.65</ecNumber>
    </recommendedName>
</protein>
<evidence type="ECO:0000313" key="7">
    <source>
        <dbReference type="EMBL" id="QPG06052.1"/>
    </source>
</evidence>
<dbReference type="KEGG" id="smaa:IT774_02080"/>
<dbReference type="PROSITE" id="PS50110">
    <property type="entry name" value="RESPONSE_REGULATORY"/>
    <property type="match status" value="1"/>
</dbReference>
<gene>
    <name evidence="7" type="ORF">IT774_02080</name>
</gene>
<keyword evidence="4" id="KW-0597">Phosphoprotein</keyword>
<dbReference type="InterPro" id="IPR000160">
    <property type="entry name" value="GGDEF_dom"/>
</dbReference>
<dbReference type="AlphaFoldDB" id="A0A7S9HDL4"/>
<dbReference type="Gene3D" id="3.40.50.2300">
    <property type="match status" value="1"/>
</dbReference>
<dbReference type="RefSeq" id="WP_195811129.1">
    <property type="nucleotide sequence ID" value="NZ_CP064795.1"/>
</dbReference>
<dbReference type="InterPro" id="IPR001789">
    <property type="entry name" value="Sig_transdc_resp-reg_receiver"/>
</dbReference>
<evidence type="ECO:0000256" key="3">
    <source>
        <dbReference type="ARBA" id="ARBA00034247"/>
    </source>
</evidence>
<evidence type="ECO:0000259" key="5">
    <source>
        <dbReference type="PROSITE" id="PS50110"/>
    </source>
</evidence>
<comment type="cofactor">
    <cofactor evidence="1">
        <name>Mg(2+)</name>
        <dbReference type="ChEBI" id="CHEBI:18420"/>
    </cofactor>
</comment>
<feature type="modified residue" description="4-aspartylphosphate" evidence="4">
    <location>
        <position position="63"/>
    </location>
</feature>
<dbReference type="SUPFAM" id="SSF55073">
    <property type="entry name" value="Nucleotide cyclase"/>
    <property type="match status" value="1"/>
</dbReference>
<reference evidence="7 8" key="1">
    <citation type="submission" date="2020-11" db="EMBL/GenBank/DDBJ databases">
        <title>Complete genome sequence for Salinimonas sp. strain G2-b.</title>
        <authorList>
            <person name="Park S.-J."/>
        </authorList>
    </citation>
    <scope>NUCLEOTIDE SEQUENCE [LARGE SCALE GENOMIC DNA]</scope>
    <source>
        <strain evidence="7 8">G2-b</strain>
    </source>
</reference>
<dbReference type="InterPro" id="IPR050469">
    <property type="entry name" value="Diguanylate_Cyclase"/>
</dbReference>
<dbReference type="SMART" id="SM00267">
    <property type="entry name" value="GGDEF"/>
    <property type="match status" value="1"/>
</dbReference>
<dbReference type="GO" id="GO:0043709">
    <property type="term" value="P:cell adhesion involved in single-species biofilm formation"/>
    <property type="evidence" value="ECO:0007669"/>
    <property type="project" value="TreeGrafter"/>
</dbReference>
<dbReference type="PROSITE" id="PS50887">
    <property type="entry name" value="GGDEF"/>
    <property type="match status" value="1"/>
</dbReference>
<dbReference type="Proteomes" id="UP000595095">
    <property type="component" value="Chromosome"/>
</dbReference>
<proteinExistence type="predicted"/>
<evidence type="ECO:0000256" key="1">
    <source>
        <dbReference type="ARBA" id="ARBA00001946"/>
    </source>
</evidence>
<dbReference type="InterPro" id="IPR029787">
    <property type="entry name" value="Nucleotide_cyclase"/>
</dbReference>
<dbReference type="EC" id="2.7.7.65" evidence="2"/>
<dbReference type="GO" id="GO:0000160">
    <property type="term" value="P:phosphorelay signal transduction system"/>
    <property type="evidence" value="ECO:0007669"/>
    <property type="project" value="InterPro"/>
</dbReference>
<dbReference type="SUPFAM" id="SSF52172">
    <property type="entry name" value="CheY-like"/>
    <property type="match status" value="1"/>
</dbReference>
<dbReference type="PANTHER" id="PTHR45138">
    <property type="entry name" value="REGULATORY COMPONENTS OF SENSORY TRANSDUCTION SYSTEM"/>
    <property type="match status" value="1"/>
</dbReference>
<evidence type="ECO:0000256" key="2">
    <source>
        <dbReference type="ARBA" id="ARBA00012528"/>
    </source>
</evidence>
<dbReference type="PANTHER" id="PTHR45138:SF9">
    <property type="entry name" value="DIGUANYLATE CYCLASE DGCM-RELATED"/>
    <property type="match status" value="1"/>
</dbReference>
<dbReference type="SMART" id="SM00448">
    <property type="entry name" value="REC"/>
    <property type="match status" value="1"/>
</dbReference>
<name>A0A7S9HDL4_9ALTE</name>
<dbReference type="GO" id="GO:0052621">
    <property type="term" value="F:diguanylate cyclase activity"/>
    <property type="evidence" value="ECO:0007669"/>
    <property type="project" value="UniProtKB-EC"/>
</dbReference>
<accession>A0A7S9HDL4</accession>
<keyword evidence="8" id="KW-1185">Reference proteome</keyword>
<evidence type="ECO:0000313" key="8">
    <source>
        <dbReference type="Proteomes" id="UP000595095"/>
    </source>
</evidence>
<feature type="domain" description="GGDEF" evidence="6">
    <location>
        <begin position="173"/>
        <end position="309"/>
    </location>
</feature>
<organism evidence="7 8">
    <name type="scientific">Salinimonas marina</name>
    <dbReference type="NCBI Taxonomy" id="2785918"/>
    <lineage>
        <taxon>Bacteria</taxon>
        <taxon>Pseudomonadati</taxon>
        <taxon>Pseudomonadota</taxon>
        <taxon>Gammaproteobacteria</taxon>
        <taxon>Alteromonadales</taxon>
        <taxon>Alteromonadaceae</taxon>
        <taxon>Alteromonas/Salinimonas group</taxon>
        <taxon>Salinimonas</taxon>
    </lineage>
</organism>
<dbReference type="GO" id="GO:1902201">
    <property type="term" value="P:negative regulation of bacterial-type flagellum-dependent cell motility"/>
    <property type="evidence" value="ECO:0007669"/>
    <property type="project" value="TreeGrafter"/>
</dbReference>
<dbReference type="EMBL" id="CP064795">
    <property type="protein sequence ID" value="QPG06052.1"/>
    <property type="molecule type" value="Genomic_DNA"/>
</dbReference>
<evidence type="ECO:0000259" key="6">
    <source>
        <dbReference type="PROSITE" id="PS50887"/>
    </source>
</evidence>
<dbReference type="FunFam" id="3.30.70.270:FF:000001">
    <property type="entry name" value="Diguanylate cyclase domain protein"/>
    <property type="match status" value="1"/>
</dbReference>
<feature type="domain" description="Response regulatory" evidence="5">
    <location>
        <begin position="15"/>
        <end position="130"/>
    </location>
</feature>
<dbReference type="InterPro" id="IPR043128">
    <property type="entry name" value="Rev_trsase/Diguanyl_cyclase"/>
</dbReference>
<dbReference type="Pfam" id="PF00990">
    <property type="entry name" value="GGDEF"/>
    <property type="match status" value="1"/>
</dbReference>
<dbReference type="Pfam" id="PF00072">
    <property type="entry name" value="Response_reg"/>
    <property type="match status" value="1"/>
</dbReference>
<dbReference type="InterPro" id="IPR011006">
    <property type="entry name" value="CheY-like_superfamily"/>
</dbReference>
<dbReference type="GO" id="GO:0005886">
    <property type="term" value="C:plasma membrane"/>
    <property type="evidence" value="ECO:0007669"/>
    <property type="project" value="TreeGrafter"/>
</dbReference>
<dbReference type="CDD" id="cd01949">
    <property type="entry name" value="GGDEF"/>
    <property type="match status" value="1"/>
</dbReference>